<dbReference type="InterPro" id="IPR019327">
    <property type="entry name" value="WKF"/>
</dbReference>
<keyword evidence="4" id="KW-1185">Reference proteome</keyword>
<feature type="region of interest" description="Disordered" evidence="1">
    <location>
        <begin position="1"/>
        <end position="81"/>
    </location>
</feature>
<dbReference type="GeneID" id="92208416"/>
<gene>
    <name evidence="3" type="ORF">LODBEIA_P32200</name>
</gene>
<protein>
    <recommendedName>
        <fullName evidence="2">WKF domain-containing protein</fullName>
    </recommendedName>
</protein>
<evidence type="ECO:0000256" key="1">
    <source>
        <dbReference type="SAM" id="MobiDB-lite"/>
    </source>
</evidence>
<dbReference type="Proteomes" id="UP001497383">
    <property type="component" value="Chromosome 4"/>
</dbReference>
<accession>A0ABP0ZLG9</accession>
<evidence type="ECO:0000259" key="2">
    <source>
        <dbReference type="Pfam" id="PF10180"/>
    </source>
</evidence>
<feature type="domain" description="WKF" evidence="2">
    <location>
        <begin position="84"/>
        <end position="141"/>
    </location>
</feature>
<feature type="compositionally biased region" description="Basic residues" evidence="1">
    <location>
        <begin position="57"/>
        <end position="68"/>
    </location>
</feature>
<proteinExistence type="predicted"/>
<feature type="compositionally biased region" description="Basic and acidic residues" evidence="1">
    <location>
        <begin position="275"/>
        <end position="284"/>
    </location>
</feature>
<dbReference type="PANTHER" id="PTHR22306">
    <property type="entry name" value="CHROMOSOME 7 OPEN READING FRAME 50"/>
    <property type="match status" value="1"/>
</dbReference>
<feature type="compositionally biased region" description="Basic and acidic residues" evidence="1">
    <location>
        <begin position="69"/>
        <end position="81"/>
    </location>
</feature>
<reference evidence="3 4" key="1">
    <citation type="submission" date="2024-03" db="EMBL/GenBank/DDBJ databases">
        <authorList>
            <person name="Brejova B."/>
        </authorList>
    </citation>
    <scope>NUCLEOTIDE SEQUENCE [LARGE SCALE GENOMIC DNA]</scope>
    <source>
        <strain evidence="3 4">CBS 14171</strain>
    </source>
</reference>
<dbReference type="EMBL" id="OZ022408">
    <property type="protein sequence ID" value="CAK9438996.1"/>
    <property type="molecule type" value="Genomic_DNA"/>
</dbReference>
<evidence type="ECO:0000313" key="3">
    <source>
        <dbReference type="EMBL" id="CAK9438996.1"/>
    </source>
</evidence>
<sequence length="300" mass="34040">MSSIPAWKRAGLSVQAQEADEDDLLTTKRIETADLTTKQIKKASNKRKLQDDVTHGKKDKKAPKRIKVPKNERKPPPEKDQLVYLRQFQDDKPNWKFNKSKQNWILKNIRDIPESYSSALKLYLASLQGGSRDRLVEELKSAVEKWNVQYEEMERKIEAKLAAGENSAEQATTTEEAKGALGKDAMSLDTALRFRDILSALVEEKIIIKGQDEGGEAGDGLSKEEPSATEEEIIEKVKEEQHEEDICIENEKKPKKEKSKKDKLEAKPKKRSKKDKSEEKKSNDADGYCSNLIVSEIDVS</sequence>
<evidence type="ECO:0000313" key="4">
    <source>
        <dbReference type="Proteomes" id="UP001497383"/>
    </source>
</evidence>
<dbReference type="RefSeq" id="XP_066830158.1">
    <property type="nucleotide sequence ID" value="XM_066973307.1"/>
</dbReference>
<organism evidence="3 4">
    <name type="scientific">Lodderomyces beijingensis</name>
    <dbReference type="NCBI Taxonomy" id="1775926"/>
    <lineage>
        <taxon>Eukaryota</taxon>
        <taxon>Fungi</taxon>
        <taxon>Dikarya</taxon>
        <taxon>Ascomycota</taxon>
        <taxon>Saccharomycotina</taxon>
        <taxon>Pichiomycetes</taxon>
        <taxon>Debaryomycetaceae</taxon>
        <taxon>Candida/Lodderomyces clade</taxon>
        <taxon>Lodderomyces</taxon>
    </lineage>
</organism>
<feature type="compositionally biased region" description="Basic and acidic residues" evidence="1">
    <location>
        <begin position="234"/>
        <end position="267"/>
    </location>
</feature>
<feature type="region of interest" description="Disordered" evidence="1">
    <location>
        <begin position="212"/>
        <end position="287"/>
    </location>
</feature>
<name>A0ABP0ZLG9_9ASCO</name>
<feature type="region of interest" description="Disordered" evidence="1">
    <location>
        <begin position="162"/>
        <end position="182"/>
    </location>
</feature>
<dbReference type="PANTHER" id="PTHR22306:SF2">
    <property type="entry name" value="CHROMOSOME 7 OPEN READING FRAME 50"/>
    <property type="match status" value="1"/>
</dbReference>
<dbReference type="Pfam" id="PF10180">
    <property type="entry name" value="WKF"/>
    <property type="match status" value="1"/>
</dbReference>